<organism evidence="3 4">
    <name type="scientific">Oceanitalea stevensii</name>
    <dbReference type="NCBI Taxonomy" id="2763072"/>
    <lineage>
        <taxon>Bacteria</taxon>
        <taxon>Bacillati</taxon>
        <taxon>Actinomycetota</taxon>
        <taxon>Actinomycetes</taxon>
        <taxon>Micrococcales</taxon>
        <taxon>Bogoriellaceae</taxon>
        <taxon>Georgenia</taxon>
    </lineage>
</organism>
<comment type="caution">
    <text evidence="3">The sequence shown here is derived from an EMBL/GenBank/DDBJ whole genome shotgun (WGS) entry which is preliminary data.</text>
</comment>
<feature type="transmembrane region" description="Helical" evidence="2">
    <location>
        <begin position="59"/>
        <end position="80"/>
    </location>
</feature>
<feature type="transmembrane region" description="Helical" evidence="2">
    <location>
        <begin position="19"/>
        <end position="39"/>
    </location>
</feature>
<dbReference type="Proteomes" id="UP000661894">
    <property type="component" value="Unassembled WGS sequence"/>
</dbReference>
<keyword evidence="2" id="KW-0472">Membrane</keyword>
<keyword evidence="2" id="KW-0812">Transmembrane</keyword>
<dbReference type="Pfam" id="PF09534">
    <property type="entry name" value="Trp_oprn_chp"/>
    <property type="match status" value="1"/>
</dbReference>
<feature type="region of interest" description="Disordered" evidence="1">
    <location>
        <begin position="169"/>
        <end position="212"/>
    </location>
</feature>
<evidence type="ECO:0000256" key="2">
    <source>
        <dbReference type="SAM" id="Phobius"/>
    </source>
</evidence>
<dbReference type="EMBL" id="JACSPO010000003">
    <property type="protein sequence ID" value="MBD8062357.1"/>
    <property type="molecule type" value="Genomic_DNA"/>
</dbReference>
<feature type="transmembrane region" description="Helical" evidence="2">
    <location>
        <begin position="87"/>
        <end position="108"/>
    </location>
</feature>
<protein>
    <submittedName>
        <fullName evidence="3">Trp biosynthesis-associated membrane protein</fullName>
    </submittedName>
</protein>
<keyword evidence="4" id="KW-1185">Reference proteome</keyword>
<evidence type="ECO:0000313" key="3">
    <source>
        <dbReference type="EMBL" id="MBD8062357.1"/>
    </source>
</evidence>
<sequence>MTTAEGTTRGRPPVSRGRAVVVVLVLGAVTFGLALLPWASATVPTVLAEQTVTVTGGDAAPATTATGLAVLATALAVALGGRWVSRLCAVALVALGALLAAASVGFLLDPRPPLLAAAAAVSGVREISAEPSTTLWPYLAVVAGVLVAASAVLVLRAARTATAGGRRFERAPAVGERPRPTPDTAARDERVRAMDDWDALGRGEDPTEPEHR</sequence>
<proteinExistence type="predicted"/>
<gene>
    <name evidence="3" type="ORF">H9624_08465</name>
</gene>
<keyword evidence="2" id="KW-1133">Transmembrane helix</keyword>
<dbReference type="RefSeq" id="WP_251839468.1">
    <property type="nucleotide sequence ID" value="NZ_JACSPO010000003.1"/>
</dbReference>
<evidence type="ECO:0000313" key="4">
    <source>
        <dbReference type="Proteomes" id="UP000661894"/>
    </source>
</evidence>
<name>A0ABR8Z2G1_9MICO</name>
<dbReference type="InterPro" id="IPR019051">
    <property type="entry name" value="Trp_biosyn_TM_oprn/chp"/>
</dbReference>
<accession>A0ABR8Z2G1</accession>
<evidence type="ECO:0000256" key="1">
    <source>
        <dbReference type="SAM" id="MobiDB-lite"/>
    </source>
</evidence>
<feature type="transmembrane region" description="Helical" evidence="2">
    <location>
        <begin position="135"/>
        <end position="158"/>
    </location>
</feature>
<reference evidence="3 4" key="1">
    <citation type="submission" date="2020-08" db="EMBL/GenBank/DDBJ databases">
        <title>A Genomic Blueprint of the Chicken Gut Microbiome.</title>
        <authorList>
            <person name="Gilroy R."/>
            <person name="Ravi A."/>
            <person name="Getino M."/>
            <person name="Pursley I."/>
            <person name="Horton D.L."/>
            <person name="Alikhan N.-F."/>
            <person name="Baker D."/>
            <person name="Gharbi K."/>
            <person name="Hall N."/>
            <person name="Watson M."/>
            <person name="Adriaenssens E.M."/>
            <person name="Foster-Nyarko E."/>
            <person name="Jarju S."/>
            <person name="Secka A."/>
            <person name="Antonio M."/>
            <person name="Oren A."/>
            <person name="Chaudhuri R."/>
            <person name="La Ragione R.M."/>
            <person name="Hildebrand F."/>
            <person name="Pallen M.J."/>
        </authorList>
    </citation>
    <scope>NUCLEOTIDE SEQUENCE [LARGE SCALE GENOMIC DNA]</scope>
    <source>
        <strain evidence="3 4">Sa1BUA1</strain>
    </source>
</reference>